<keyword evidence="3" id="KW-1185">Reference proteome</keyword>
<organism evidence="2 3">
    <name type="scientific">Cyclotella cryptica</name>
    <dbReference type="NCBI Taxonomy" id="29204"/>
    <lineage>
        <taxon>Eukaryota</taxon>
        <taxon>Sar</taxon>
        <taxon>Stramenopiles</taxon>
        <taxon>Ochrophyta</taxon>
        <taxon>Bacillariophyta</taxon>
        <taxon>Coscinodiscophyceae</taxon>
        <taxon>Thalassiosirophycidae</taxon>
        <taxon>Stephanodiscales</taxon>
        <taxon>Stephanodiscaceae</taxon>
        <taxon>Cyclotella</taxon>
    </lineage>
</organism>
<dbReference type="Proteomes" id="UP001516023">
    <property type="component" value="Unassembled WGS sequence"/>
</dbReference>
<evidence type="ECO:0000256" key="1">
    <source>
        <dbReference type="SAM" id="MobiDB-lite"/>
    </source>
</evidence>
<evidence type="ECO:0000313" key="3">
    <source>
        <dbReference type="Proteomes" id="UP001516023"/>
    </source>
</evidence>
<reference evidence="2 3" key="1">
    <citation type="journal article" date="2020" name="G3 (Bethesda)">
        <title>Improved Reference Genome for Cyclotella cryptica CCMP332, a Model for Cell Wall Morphogenesis, Salinity Adaptation, and Lipid Production in Diatoms (Bacillariophyta).</title>
        <authorList>
            <person name="Roberts W.R."/>
            <person name="Downey K.M."/>
            <person name="Ruck E.C."/>
            <person name="Traller J.C."/>
            <person name="Alverson A.J."/>
        </authorList>
    </citation>
    <scope>NUCLEOTIDE SEQUENCE [LARGE SCALE GENOMIC DNA]</scope>
    <source>
        <strain evidence="2 3">CCMP332</strain>
    </source>
</reference>
<proteinExistence type="predicted"/>
<comment type="caution">
    <text evidence="2">The sequence shown here is derived from an EMBL/GenBank/DDBJ whole genome shotgun (WGS) entry which is preliminary data.</text>
</comment>
<dbReference type="AlphaFoldDB" id="A0ABD3Q1X0"/>
<sequence>MSSNLELTDRLPEGSPFNNNDQGRSLLKQLFGQQSLQSPARKVSIAEYSELRLFDDIRSYQFNKSYASADLDMFRFQVSCEASRIRDLISLYPLQAGSAIQEVVRLGLLSYDRIVGIEHMICKDAAANIVNARRSHVASVLKAQELLKDTYGNSNPDAAFKLAMVAIESSSRSVKKAQIRAIVSLNAGKLFSNSEDKSGNAAMMYNLKSPRKIKIRAAHAA</sequence>
<protein>
    <submittedName>
        <fullName evidence="2">Uncharacterized protein</fullName>
    </submittedName>
</protein>
<name>A0ABD3Q1X0_9STRA</name>
<gene>
    <name evidence="2" type="ORF">HJC23_012417</name>
</gene>
<accession>A0ABD3Q1X0</accession>
<evidence type="ECO:0000313" key="2">
    <source>
        <dbReference type="EMBL" id="KAL3794292.1"/>
    </source>
</evidence>
<feature type="region of interest" description="Disordered" evidence="1">
    <location>
        <begin position="1"/>
        <end position="20"/>
    </location>
</feature>
<dbReference type="EMBL" id="JABMIG020000082">
    <property type="protein sequence ID" value="KAL3794292.1"/>
    <property type="molecule type" value="Genomic_DNA"/>
</dbReference>